<feature type="chain" id="PRO_5041909347" evidence="1">
    <location>
        <begin position="28"/>
        <end position="229"/>
    </location>
</feature>
<dbReference type="EMBL" id="BRZM01004728">
    <property type="protein sequence ID" value="GLD59205.1"/>
    <property type="molecule type" value="Genomic_DNA"/>
</dbReference>
<reference evidence="2" key="1">
    <citation type="submission" date="2022-08" db="EMBL/GenBank/DDBJ databases">
        <title>Genome sequencing of akame (Lates japonicus).</title>
        <authorList>
            <person name="Hashiguchi Y."/>
            <person name="Takahashi H."/>
        </authorList>
    </citation>
    <scope>NUCLEOTIDE SEQUENCE</scope>
    <source>
        <strain evidence="2">Kochi</strain>
    </source>
</reference>
<dbReference type="Gene3D" id="2.60.40.10">
    <property type="entry name" value="Immunoglobulins"/>
    <property type="match status" value="1"/>
</dbReference>
<proteinExistence type="predicted"/>
<dbReference type="PANTHER" id="PTHR46013:SF4">
    <property type="entry name" value="B-CELL RECEPTOR CD22-RELATED"/>
    <property type="match status" value="1"/>
</dbReference>
<sequence length="229" mass="25867">MRGAAMSLTAASGGFVVLLLTVSVVQGQDDWGVTYTSTEICAFKGSTVDIHCTYTYPPRIKGHDTTVERTFWFTKEQNNEPVDLRTDSDYTGRVQYHCGENSCTLTITDLRESDSAEYKFRLCVRRTTQSRWSQRGRSSRSCSPSSGASKIRMIEMDKKHFSQSLLHNDQLDIPSQQGKILQKLPLCCVESWLIVMQPSESDSSSEQSQQPIHTWVVYENEDSTFPVKA</sequence>
<keyword evidence="1" id="KW-0732">Signal</keyword>
<evidence type="ECO:0000313" key="2">
    <source>
        <dbReference type="EMBL" id="GLD59205.1"/>
    </source>
</evidence>
<comment type="caution">
    <text evidence="2">The sequence shown here is derived from an EMBL/GenBank/DDBJ whole genome shotgun (WGS) entry which is preliminary data.</text>
</comment>
<protein>
    <submittedName>
        <fullName evidence="2">B-cell receptor CD22-like protein</fullName>
    </submittedName>
</protein>
<evidence type="ECO:0000256" key="1">
    <source>
        <dbReference type="SAM" id="SignalP"/>
    </source>
</evidence>
<organism evidence="2 3">
    <name type="scientific">Lates japonicus</name>
    <name type="common">Japanese lates</name>
    <dbReference type="NCBI Taxonomy" id="270547"/>
    <lineage>
        <taxon>Eukaryota</taxon>
        <taxon>Metazoa</taxon>
        <taxon>Chordata</taxon>
        <taxon>Craniata</taxon>
        <taxon>Vertebrata</taxon>
        <taxon>Euteleostomi</taxon>
        <taxon>Actinopterygii</taxon>
        <taxon>Neopterygii</taxon>
        <taxon>Teleostei</taxon>
        <taxon>Neoteleostei</taxon>
        <taxon>Acanthomorphata</taxon>
        <taxon>Carangaria</taxon>
        <taxon>Carangaria incertae sedis</taxon>
        <taxon>Centropomidae</taxon>
        <taxon>Lates</taxon>
    </lineage>
</organism>
<keyword evidence="3" id="KW-1185">Reference proteome</keyword>
<dbReference type="InterPro" id="IPR013783">
    <property type="entry name" value="Ig-like_fold"/>
</dbReference>
<keyword evidence="2" id="KW-0675">Receptor</keyword>
<gene>
    <name evidence="2" type="ORF">AKAME5_002891100</name>
</gene>
<dbReference type="InterPro" id="IPR036179">
    <property type="entry name" value="Ig-like_dom_sf"/>
</dbReference>
<evidence type="ECO:0000313" key="3">
    <source>
        <dbReference type="Proteomes" id="UP001279410"/>
    </source>
</evidence>
<dbReference type="SUPFAM" id="SSF48726">
    <property type="entry name" value="Immunoglobulin"/>
    <property type="match status" value="1"/>
</dbReference>
<feature type="signal peptide" evidence="1">
    <location>
        <begin position="1"/>
        <end position="27"/>
    </location>
</feature>
<dbReference type="AlphaFoldDB" id="A0AAD3R8U8"/>
<accession>A0AAD3R8U8</accession>
<name>A0AAD3R8U8_LATJO</name>
<dbReference type="PANTHER" id="PTHR46013">
    <property type="entry name" value="VASCULAR CELL ADHESION MOLECULE 1"/>
    <property type="match status" value="1"/>
</dbReference>
<dbReference type="Proteomes" id="UP001279410">
    <property type="component" value="Unassembled WGS sequence"/>
</dbReference>